<name>A0A2G1QTR4_9HYPH</name>
<gene>
    <name evidence="1" type="ORF">CSC94_02470</name>
</gene>
<dbReference type="InterPro" id="IPR021270">
    <property type="entry name" value="DUF2849"/>
</dbReference>
<dbReference type="Proteomes" id="UP000221168">
    <property type="component" value="Unassembled WGS sequence"/>
</dbReference>
<reference evidence="1 2" key="1">
    <citation type="submission" date="2017-10" db="EMBL/GenBank/DDBJ databases">
        <title>Sedimentibacterium mangrovi gen. nov., sp. nov., a novel member of family Phyllobacteriacea isolated from mangrove sediment.</title>
        <authorList>
            <person name="Liao H."/>
            <person name="Tian Y."/>
        </authorList>
    </citation>
    <scope>NUCLEOTIDE SEQUENCE [LARGE SCALE GENOMIC DNA]</scope>
    <source>
        <strain evidence="1 2">X9-2-2</strain>
    </source>
</reference>
<protein>
    <submittedName>
        <fullName evidence="1">Nitrite reductase</fullName>
    </submittedName>
</protein>
<proteinExistence type="predicted"/>
<evidence type="ECO:0000313" key="1">
    <source>
        <dbReference type="EMBL" id="PHP68875.1"/>
    </source>
</evidence>
<keyword evidence="2" id="KW-1185">Reference proteome</keyword>
<evidence type="ECO:0000313" key="2">
    <source>
        <dbReference type="Proteomes" id="UP000221168"/>
    </source>
</evidence>
<dbReference type="RefSeq" id="WP_099303375.1">
    <property type="nucleotide sequence ID" value="NZ_PDVP01000001.1"/>
</dbReference>
<dbReference type="AlphaFoldDB" id="A0A2G1QTR4"/>
<dbReference type="Pfam" id="PF11011">
    <property type="entry name" value="DUF2849"/>
    <property type="match status" value="1"/>
</dbReference>
<dbReference type="EMBL" id="PDVP01000001">
    <property type="protein sequence ID" value="PHP68875.1"/>
    <property type="molecule type" value="Genomic_DNA"/>
</dbReference>
<sequence>MKILTANRLSDGIAVWLRADHSWAAAIDEADVAADAACEEKLSHAGHAAFLKNEVVDVNLIDVDLVDGEIVPRRLRERIRAGGPTIAVRADAPDAPARRAA</sequence>
<organism evidence="1 2">
    <name type="scientific">Zhengella mangrovi</name>
    <dbReference type="NCBI Taxonomy" id="1982044"/>
    <lineage>
        <taxon>Bacteria</taxon>
        <taxon>Pseudomonadati</taxon>
        <taxon>Pseudomonadota</taxon>
        <taxon>Alphaproteobacteria</taxon>
        <taxon>Hyphomicrobiales</taxon>
        <taxon>Notoacmeibacteraceae</taxon>
        <taxon>Zhengella</taxon>
    </lineage>
</organism>
<comment type="caution">
    <text evidence="1">The sequence shown here is derived from an EMBL/GenBank/DDBJ whole genome shotgun (WGS) entry which is preliminary data.</text>
</comment>
<accession>A0A2G1QTR4</accession>